<protein>
    <recommendedName>
        <fullName evidence="3">DUF7154 domain-containing protein</fullName>
    </recommendedName>
</protein>
<keyword evidence="5" id="KW-1185">Reference proteome</keyword>
<proteinExistence type="predicted"/>
<feature type="compositionally biased region" description="Polar residues" evidence="1">
    <location>
        <begin position="12"/>
        <end position="29"/>
    </location>
</feature>
<feature type="transmembrane region" description="Helical" evidence="2">
    <location>
        <begin position="67"/>
        <end position="90"/>
    </location>
</feature>
<gene>
    <name evidence="4" type="ORF">CRE_15650</name>
</gene>
<evidence type="ECO:0000256" key="2">
    <source>
        <dbReference type="SAM" id="Phobius"/>
    </source>
</evidence>
<evidence type="ECO:0000259" key="3">
    <source>
        <dbReference type="Pfam" id="PF23673"/>
    </source>
</evidence>
<reference evidence="4" key="1">
    <citation type="submission" date="2007-07" db="EMBL/GenBank/DDBJ databases">
        <title>PCAP assembly of the Caenorhabditis remanei genome.</title>
        <authorList>
            <consortium name="The Caenorhabditis remanei Sequencing Consortium"/>
            <person name="Wilson R.K."/>
        </authorList>
    </citation>
    <scope>NUCLEOTIDE SEQUENCE [LARGE SCALE GENOMIC DNA]</scope>
    <source>
        <strain evidence="4">PB4641</strain>
    </source>
</reference>
<dbReference type="STRING" id="31234.E3N851"/>
<evidence type="ECO:0000256" key="1">
    <source>
        <dbReference type="SAM" id="MobiDB-lite"/>
    </source>
</evidence>
<dbReference type="FunCoup" id="E3N851">
    <property type="interactions" value="534"/>
</dbReference>
<organism evidence="5">
    <name type="scientific">Caenorhabditis remanei</name>
    <name type="common">Caenorhabditis vulgaris</name>
    <dbReference type="NCBI Taxonomy" id="31234"/>
    <lineage>
        <taxon>Eukaryota</taxon>
        <taxon>Metazoa</taxon>
        <taxon>Ecdysozoa</taxon>
        <taxon>Nematoda</taxon>
        <taxon>Chromadorea</taxon>
        <taxon>Rhabditida</taxon>
        <taxon>Rhabditina</taxon>
        <taxon>Rhabditomorpha</taxon>
        <taxon>Rhabditoidea</taxon>
        <taxon>Rhabditidae</taxon>
        <taxon>Peloderinae</taxon>
        <taxon>Caenorhabditis</taxon>
    </lineage>
</organism>
<evidence type="ECO:0000313" key="5">
    <source>
        <dbReference type="Proteomes" id="UP000008281"/>
    </source>
</evidence>
<dbReference type="GO" id="GO:0045087">
    <property type="term" value="P:innate immune response"/>
    <property type="evidence" value="ECO:0007669"/>
    <property type="project" value="TreeGrafter"/>
</dbReference>
<accession>E3N851</accession>
<feature type="region of interest" description="Disordered" evidence="1">
    <location>
        <begin position="1"/>
        <end position="29"/>
    </location>
</feature>
<dbReference type="AlphaFoldDB" id="E3N851"/>
<sequence length="412" mass="46451">MYAELQSRRGGTINTDSASGSSSPGINEESTTVEIINTNPPSEFGLVDKQRHFGILRYTVTNRFRKLMLIALVNLVVFAAFFLFVFFLIVHLDKKHEDILVSSTLPAPTAGPMNKNTTCSPQDTTTLIFAYSNDLKPDQVLNSWQTLRNNCQSSYDVYSYARLDVNSDLKNHGYSTSLDDIEDDIKSDLPDPKESYPSYYFGSNILTCIRVKFATVSLKINMFQTMFTSDMTLCGAKMYFLVKRLPNDTDVSDLVFLLRKFHISITFVVSEKPSGGMNQQVLYTLATQTNGFCVFAEDHKFHDTPAWVPSFWPLYLVYSANAGVRSTGSLTLPVFNAPLLGEYHICMTLQDHGAMQKFRMGETTYIIKGPYTLDAVPYNMTLGFEYSDDEINILQIRIYSVSAVDCWVPYSS</sequence>
<dbReference type="eggNOG" id="KOG4297">
    <property type="taxonomic scope" value="Eukaryota"/>
</dbReference>
<evidence type="ECO:0000313" key="4">
    <source>
        <dbReference type="EMBL" id="EFO89313.1"/>
    </source>
</evidence>
<keyword evidence="2" id="KW-0812">Transmembrane</keyword>
<dbReference type="OMA" id="NDYWLAM"/>
<dbReference type="EMBL" id="DS268554">
    <property type="protein sequence ID" value="EFO89313.1"/>
    <property type="molecule type" value="Genomic_DNA"/>
</dbReference>
<dbReference type="InterPro" id="IPR055578">
    <property type="entry name" value="DUF7154"/>
</dbReference>
<name>E3N851_CAERE</name>
<dbReference type="Proteomes" id="UP000008281">
    <property type="component" value="Unassembled WGS sequence"/>
</dbReference>
<dbReference type="Pfam" id="PF23673">
    <property type="entry name" value="DUF7154"/>
    <property type="match status" value="1"/>
</dbReference>
<dbReference type="HOGENOM" id="CLU_667717_0_0_1"/>
<keyword evidence="2" id="KW-0472">Membrane</keyword>
<dbReference type="PANTHER" id="PTHR23062:SF3">
    <property type="entry name" value="ANF_RECEPTOR DOMAIN-CONTAINING PROTEIN-RELATED"/>
    <property type="match status" value="1"/>
</dbReference>
<keyword evidence="2" id="KW-1133">Transmembrane helix</keyword>
<dbReference type="PANTHER" id="PTHR23062">
    <property type="entry name" value="HYPOTHETICAL PROTEIN C.ELEGANS"/>
    <property type="match status" value="1"/>
</dbReference>
<feature type="domain" description="DUF7154" evidence="3">
    <location>
        <begin position="320"/>
        <end position="400"/>
    </location>
</feature>
<dbReference type="InParanoid" id="E3N851"/>